<evidence type="ECO:0000313" key="2">
    <source>
        <dbReference type="EMBL" id="MBW2942378.1"/>
    </source>
</evidence>
<gene>
    <name evidence="2" type="ORF">KXJ70_16400</name>
</gene>
<name>A0ABS6VVN7_9GAMM</name>
<evidence type="ECO:0000313" key="3">
    <source>
        <dbReference type="Proteomes" id="UP001166291"/>
    </source>
</evidence>
<reference evidence="2" key="1">
    <citation type="submission" date="2021-07" db="EMBL/GenBank/DDBJ databases">
        <title>Zhongshania sp. CAU 1632 isolated from seawater.</title>
        <authorList>
            <person name="Kim W."/>
        </authorList>
    </citation>
    <scope>NUCLEOTIDE SEQUENCE</scope>
    <source>
        <strain evidence="2">CAU 1632</strain>
    </source>
</reference>
<organism evidence="2 3">
    <name type="scientific">Zhongshania aquimaris</name>
    <dbReference type="NCBI Taxonomy" id="2857107"/>
    <lineage>
        <taxon>Bacteria</taxon>
        <taxon>Pseudomonadati</taxon>
        <taxon>Pseudomonadota</taxon>
        <taxon>Gammaproteobacteria</taxon>
        <taxon>Cellvibrionales</taxon>
        <taxon>Spongiibacteraceae</taxon>
        <taxon>Zhongshania</taxon>
    </lineage>
</organism>
<feature type="signal peptide" evidence="1">
    <location>
        <begin position="1"/>
        <end position="20"/>
    </location>
</feature>
<protein>
    <submittedName>
        <fullName evidence="2">Uncharacterized protein</fullName>
    </submittedName>
</protein>
<feature type="chain" id="PRO_5045094089" evidence="1">
    <location>
        <begin position="21"/>
        <end position="106"/>
    </location>
</feature>
<keyword evidence="3" id="KW-1185">Reference proteome</keyword>
<dbReference type="Proteomes" id="UP001166291">
    <property type="component" value="Unassembled WGS sequence"/>
</dbReference>
<accession>A0ABS6VVN7</accession>
<proteinExistence type="predicted"/>
<sequence length="106" mass="11499">MLVWLFALVGMLATGVNLQAAVLDSGEHVNTADSAQVFVFSSGSSSALLTERDDSDHLLDTPTVNAFVSVKCHWQLLGLLKTASRWLPTLQAAFRLRPPLRAPPLK</sequence>
<comment type="caution">
    <text evidence="2">The sequence shown here is derived from an EMBL/GenBank/DDBJ whole genome shotgun (WGS) entry which is preliminary data.</text>
</comment>
<keyword evidence="1" id="KW-0732">Signal</keyword>
<evidence type="ECO:0000256" key="1">
    <source>
        <dbReference type="SAM" id="SignalP"/>
    </source>
</evidence>
<dbReference type="EMBL" id="JAHWDQ010000005">
    <property type="protein sequence ID" value="MBW2942378.1"/>
    <property type="molecule type" value="Genomic_DNA"/>
</dbReference>
<dbReference type="RefSeq" id="WP_219044621.1">
    <property type="nucleotide sequence ID" value="NZ_JAHWDQ010000005.1"/>
</dbReference>